<dbReference type="EnsemblMetazoa" id="XM_017118928.2">
    <property type="protein sequence ID" value="XP_016974417.1"/>
    <property type="gene ID" value="LOC108041121"/>
</dbReference>
<dbReference type="AlphaFoldDB" id="A0A6P4E8R2"/>
<feature type="compositionally biased region" description="Pro residues" evidence="8">
    <location>
        <begin position="85"/>
        <end position="95"/>
    </location>
</feature>
<dbReference type="SUPFAM" id="SSF54495">
    <property type="entry name" value="UBC-like"/>
    <property type="match status" value="1"/>
</dbReference>
<protein>
    <recommendedName>
        <fullName evidence="1">E2 ubiquitin-conjugating enzyme</fullName>
        <ecNumber evidence="1">2.3.2.23</ecNumber>
    </recommendedName>
</protein>
<dbReference type="PANTHER" id="PTHR24068">
    <property type="entry name" value="UBIQUITIN-CONJUGATING ENZYME E2"/>
    <property type="match status" value="1"/>
</dbReference>
<name>A0A6P4E8R2_DRORH</name>
<feature type="active site" description="Glycyl thioester intermediate" evidence="6">
    <location>
        <position position="210"/>
    </location>
</feature>
<evidence type="ECO:0000256" key="3">
    <source>
        <dbReference type="ARBA" id="ARBA00022741"/>
    </source>
</evidence>
<evidence type="ECO:0000259" key="9">
    <source>
        <dbReference type="PROSITE" id="PS50127"/>
    </source>
</evidence>
<comment type="similarity">
    <text evidence="7">Belongs to the ubiquitin-conjugating enzyme family.</text>
</comment>
<dbReference type="GO" id="GO:0061631">
    <property type="term" value="F:ubiquitin conjugating enzyme activity"/>
    <property type="evidence" value="ECO:0007669"/>
    <property type="project" value="UniProtKB-EC"/>
</dbReference>
<organism evidence="12">
    <name type="scientific">Drosophila rhopaloa</name>
    <name type="common">Fruit fly</name>
    <dbReference type="NCBI Taxonomy" id="1041015"/>
    <lineage>
        <taxon>Eukaryota</taxon>
        <taxon>Metazoa</taxon>
        <taxon>Ecdysozoa</taxon>
        <taxon>Arthropoda</taxon>
        <taxon>Hexapoda</taxon>
        <taxon>Insecta</taxon>
        <taxon>Pterygota</taxon>
        <taxon>Neoptera</taxon>
        <taxon>Endopterygota</taxon>
        <taxon>Diptera</taxon>
        <taxon>Brachycera</taxon>
        <taxon>Muscomorpha</taxon>
        <taxon>Ephydroidea</taxon>
        <taxon>Drosophilidae</taxon>
        <taxon>Drosophila</taxon>
        <taxon>Sophophora</taxon>
    </lineage>
</organism>
<dbReference type="GO" id="GO:0005524">
    <property type="term" value="F:ATP binding"/>
    <property type="evidence" value="ECO:0007669"/>
    <property type="project" value="UniProtKB-UniRule"/>
</dbReference>
<evidence type="ECO:0000313" key="12">
    <source>
        <dbReference type="RefSeq" id="XP_016974417.1"/>
    </source>
</evidence>
<dbReference type="PROSITE" id="PS00183">
    <property type="entry name" value="UBC_1"/>
    <property type="match status" value="1"/>
</dbReference>
<dbReference type="GeneID" id="108041121"/>
<evidence type="ECO:0000313" key="10">
    <source>
        <dbReference type="EnsemblMetazoa" id="XP_016974417.1"/>
    </source>
</evidence>
<keyword evidence="11" id="KW-1185">Reference proteome</keyword>
<proteinExistence type="inferred from homology"/>
<reference evidence="11" key="1">
    <citation type="journal article" date="2021" name="Elife">
        <title>Highly contiguous assemblies of 101 drosophilid genomes.</title>
        <authorList>
            <person name="Kim B.Y."/>
            <person name="Wang J.R."/>
            <person name="Miller D.E."/>
            <person name="Barmina O."/>
            <person name="Delaney E."/>
            <person name="Thompson A."/>
            <person name="Comeault A.A."/>
            <person name="Peede D."/>
            <person name="D'Agostino E.R."/>
            <person name="Pelaez J."/>
            <person name="Aguilar J.M."/>
            <person name="Haji D."/>
            <person name="Matsunaga T."/>
            <person name="Armstrong E.E."/>
            <person name="Zych M."/>
            <person name="Ogawa Y."/>
            <person name="Stamenkovic-Radak M."/>
            <person name="Jelic M."/>
            <person name="Veselinovic M.S."/>
            <person name="Tanaskovic M."/>
            <person name="Eric P."/>
            <person name="Gao J.J."/>
            <person name="Katoh T.K."/>
            <person name="Toda M.J."/>
            <person name="Watabe H."/>
            <person name="Watada M."/>
            <person name="Davis J.S."/>
            <person name="Moyle L.C."/>
            <person name="Manoli G."/>
            <person name="Bertolini E."/>
            <person name="Kostal V."/>
            <person name="Hawley R.S."/>
            <person name="Takahashi A."/>
            <person name="Jones C.D."/>
            <person name="Price D.K."/>
            <person name="Whiteman N."/>
            <person name="Kopp A."/>
            <person name="Matute D.R."/>
            <person name="Petrov D.A."/>
        </authorList>
    </citation>
    <scope>NUCLEOTIDE SEQUENCE [LARGE SCALE GENOMIC DNA]</scope>
</reference>
<gene>
    <name evidence="12" type="primary">LOC108041121</name>
    <name evidence="10" type="synonym">108041121</name>
</gene>
<keyword evidence="3 7" id="KW-0547">Nucleotide-binding</keyword>
<dbReference type="OrthoDB" id="7869695at2759"/>
<dbReference type="Gene3D" id="3.10.110.10">
    <property type="entry name" value="Ubiquitin Conjugating Enzyme"/>
    <property type="match status" value="1"/>
</dbReference>
<sequence length="273" mass="30331">MPARRSERIRARREASDAPAARNETNSRLAIRLPRMRPPNAPARVSRVLRALSVPSGAPAGAPPRNRARAPPRATRRAPQRASPRAPPPPPPPADLPTNLEVEMVVLNSVPMSLPATVVPTRGDPIATARLQKEFMGFAKEATEGCKVELVDDNIFHWIATIPGPPDTPYEGGFFKLDLVFPTNYPFQPPHVEFLTRIFHCNITKLGYICLDILRENWSPALSVSKVLLSIMSLLADPNPSDPLEPDIADLYNWDLTQHNENARKWTNQYAKP</sequence>
<dbReference type="InterPro" id="IPR000608">
    <property type="entry name" value="UBC"/>
</dbReference>
<evidence type="ECO:0000256" key="5">
    <source>
        <dbReference type="ARBA" id="ARBA00022840"/>
    </source>
</evidence>
<dbReference type="Pfam" id="PF00179">
    <property type="entry name" value="UQ_con"/>
    <property type="match status" value="1"/>
</dbReference>
<dbReference type="Proteomes" id="UP001652680">
    <property type="component" value="Unassembled WGS sequence"/>
</dbReference>
<keyword evidence="2" id="KW-0808">Transferase</keyword>
<reference evidence="10" key="3">
    <citation type="submission" date="2025-05" db="UniProtKB">
        <authorList>
            <consortium name="EnsemblMetazoa"/>
        </authorList>
    </citation>
    <scope>IDENTIFICATION</scope>
</reference>
<evidence type="ECO:0000256" key="2">
    <source>
        <dbReference type="ARBA" id="ARBA00022679"/>
    </source>
</evidence>
<dbReference type="EC" id="2.3.2.23" evidence="1"/>
<feature type="domain" description="UBC core" evidence="9">
    <location>
        <begin position="126"/>
        <end position="272"/>
    </location>
</feature>
<dbReference type="SMART" id="SM00212">
    <property type="entry name" value="UBCc"/>
    <property type="match status" value="1"/>
</dbReference>
<dbReference type="InterPro" id="IPR016135">
    <property type="entry name" value="UBQ-conjugating_enzyme/RWD"/>
</dbReference>
<evidence type="ECO:0000256" key="4">
    <source>
        <dbReference type="ARBA" id="ARBA00022786"/>
    </source>
</evidence>
<evidence type="ECO:0000256" key="8">
    <source>
        <dbReference type="SAM" id="MobiDB-lite"/>
    </source>
</evidence>
<feature type="region of interest" description="Disordered" evidence="8">
    <location>
        <begin position="1"/>
        <end position="97"/>
    </location>
</feature>
<reference evidence="12" key="2">
    <citation type="submission" date="2025-04" db="UniProtKB">
        <authorList>
            <consortium name="RefSeq"/>
        </authorList>
    </citation>
    <scope>IDENTIFICATION</scope>
</reference>
<dbReference type="PROSITE" id="PS50127">
    <property type="entry name" value="UBC_2"/>
    <property type="match status" value="1"/>
</dbReference>
<dbReference type="InterPro" id="IPR023313">
    <property type="entry name" value="UBQ-conjugating_AS"/>
</dbReference>
<evidence type="ECO:0000256" key="1">
    <source>
        <dbReference type="ARBA" id="ARBA00012486"/>
    </source>
</evidence>
<feature type="compositionally biased region" description="Basic residues" evidence="8">
    <location>
        <begin position="66"/>
        <end position="79"/>
    </location>
</feature>
<keyword evidence="4 7" id="KW-0833">Ubl conjugation pathway</keyword>
<evidence type="ECO:0000256" key="6">
    <source>
        <dbReference type="PROSITE-ProRule" id="PRU10133"/>
    </source>
</evidence>
<dbReference type="RefSeq" id="XP_016974417.1">
    <property type="nucleotide sequence ID" value="XM_017118928.1"/>
</dbReference>
<keyword evidence="5 7" id="KW-0067">ATP-binding</keyword>
<feature type="compositionally biased region" description="Basic and acidic residues" evidence="8">
    <location>
        <begin position="1"/>
        <end position="16"/>
    </location>
</feature>
<evidence type="ECO:0000313" key="11">
    <source>
        <dbReference type="Proteomes" id="UP001652680"/>
    </source>
</evidence>
<evidence type="ECO:0000256" key="7">
    <source>
        <dbReference type="RuleBase" id="RU362109"/>
    </source>
</evidence>
<dbReference type="FunFam" id="3.10.110.10:FF:000060">
    <property type="entry name" value="Ubiquitin conjugating enzyme (UbcB)"/>
    <property type="match status" value="1"/>
</dbReference>
<accession>A0A6P4E8R2</accession>